<reference evidence="2" key="1">
    <citation type="submission" date="2013-12" db="EMBL/GenBank/DDBJ databases">
        <authorList>
            <person name="Omoto C.K."/>
            <person name="Sibley D."/>
            <person name="Venepally P."/>
            <person name="Hadjithomas M."/>
            <person name="Karamycheva S."/>
            <person name="Brunk B."/>
            <person name="Roos D."/>
            <person name="Caler E."/>
            <person name="Lorenzi H."/>
        </authorList>
    </citation>
    <scope>NUCLEOTIDE SEQUENCE</scope>
</reference>
<evidence type="ECO:0000259" key="1">
    <source>
        <dbReference type="PROSITE" id="PS51352"/>
    </source>
</evidence>
<dbReference type="InterPro" id="IPR051063">
    <property type="entry name" value="PDI"/>
</dbReference>
<dbReference type="SUPFAM" id="SSF52833">
    <property type="entry name" value="Thioredoxin-like"/>
    <property type="match status" value="1"/>
</dbReference>
<proteinExistence type="predicted"/>
<keyword evidence="3" id="KW-1185">Reference proteome</keyword>
<dbReference type="RefSeq" id="XP_011129835.1">
    <property type="nucleotide sequence ID" value="XM_011131533.1"/>
</dbReference>
<evidence type="ECO:0000313" key="2">
    <source>
        <dbReference type="EMBL" id="EZG71252.1"/>
    </source>
</evidence>
<dbReference type="GO" id="GO:0005783">
    <property type="term" value="C:endoplasmic reticulum"/>
    <property type="evidence" value="ECO:0007669"/>
    <property type="project" value="TreeGrafter"/>
</dbReference>
<dbReference type="PANTHER" id="PTHR45672">
    <property type="entry name" value="PROTEIN DISULFIDE-ISOMERASE C17H9.14C-RELATED"/>
    <property type="match status" value="1"/>
</dbReference>
<dbReference type="Gene3D" id="3.40.30.10">
    <property type="entry name" value="Glutaredoxin"/>
    <property type="match status" value="1"/>
</dbReference>
<name>A0A023B960_GRENI</name>
<dbReference type="CDD" id="cd02961">
    <property type="entry name" value="PDI_a_family"/>
    <property type="match status" value="1"/>
</dbReference>
<feature type="domain" description="Thioredoxin" evidence="1">
    <location>
        <begin position="1"/>
        <end position="106"/>
    </location>
</feature>
<dbReference type="GO" id="GO:0006457">
    <property type="term" value="P:protein folding"/>
    <property type="evidence" value="ECO:0007669"/>
    <property type="project" value="TreeGrafter"/>
</dbReference>
<organism evidence="2 3">
    <name type="scientific">Gregarina niphandrodes</name>
    <name type="common">Septate eugregarine</name>
    <dbReference type="NCBI Taxonomy" id="110365"/>
    <lineage>
        <taxon>Eukaryota</taxon>
        <taxon>Sar</taxon>
        <taxon>Alveolata</taxon>
        <taxon>Apicomplexa</taxon>
        <taxon>Conoidasida</taxon>
        <taxon>Gregarinasina</taxon>
        <taxon>Eugregarinorida</taxon>
        <taxon>Gregarinidae</taxon>
        <taxon>Gregarina</taxon>
    </lineage>
</organism>
<dbReference type="OrthoDB" id="28542at2759"/>
<gene>
    <name evidence="2" type="ORF">GNI_053240</name>
</gene>
<sequence>MRRVMELNLHTLQRALKHEDYVLLEIYAPWCPHCIAFASEYEKVASLLPDLLVARMDGTHNPAPSNIKLQYFPTFAILSNKFDRPVLFTGSRSTHSLVKFVQDTIRLHDAGLDEN</sequence>
<dbReference type="Pfam" id="PF00085">
    <property type="entry name" value="Thioredoxin"/>
    <property type="match status" value="1"/>
</dbReference>
<dbReference type="eggNOG" id="KOG0190">
    <property type="taxonomic scope" value="Eukaryota"/>
</dbReference>
<dbReference type="AlphaFoldDB" id="A0A023B960"/>
<evidence type="ECO:0000313" key="3">
    <source>
        <dbReference type="Proteomes" id="UP000019763"/>
    </source>
</evidence>
<dbReference type="InterPro" id="IPR013766">
    <property type="entry name" value="Thioredoxin_domain"/>
</dbReference>
<comment type="caution">
    <text evidence="2">The sequence shown here is derived from an EMBL/GenBank/DDBJ whole genome shotgun (WGS) entry which is preliminary data.</text>
</comment>
<dbReference type="GeneID" id="22911957"/>
<dbReference type="Proteomes" id="UP000019763">
    <property type="component" value="Unassembled WGS sequence"/>
</dbReference>
<protein>
    <submittedName>
        <fullName evidence="2">Thioredoxin</fullName>
    </submittedName>
</protein>
<dbReference type="GO" id="GO:0003756">
    <property type="term" value="F:protein disulfide isomerase activity"/>
    <property type="evidence" value="ECO:0007669"/>
    <property type="project" value="TreeGrafter"/>
</dbReference>
<dbReference type="InterPro" id="IPR036249">
    <property type="entry name" value="Thioredoxin-like_sf"/>
</dbReference>
<dbReference type="VEuPathDB" id="CryptoDB:GNI_053240"/>
<dbReference type="PROSITE" id="PS51352">
    <property type="entry name" value="THIOREDOXIN_2"/>
    <property type="match status" value="1"/>
</dbReference>
<accession>A0A023B960</accession>
<dbReference type="EMBL" id="AFNH02000407">
    <property type="protein sequence ID" value="EZG71252.1"/>
    <property type="molecule type" value="Genomic_DNA"/>
</dbReference>